<sequence length="134" mass="15438">MRYQYEAIYRIVLHRFTVDHSDSTNATELNFCCLLSENQPTPTRLFRPQLTHPPVAAKFFHAKWRKFMHTSSIWNGRWLELSLPNFFSSSSSVSSWTQLIQLSQLKSALRPSSVSSQTQLSQLLDPSHPAHPAH</sequence>
<evidence type="ECO:0000313" key="2">
    <source>
        <dbReference type="Proteomes" id="UP000325313"/>
    </source>
</evidence>
<name>A0A5B0QLE9_PUCGR</name>
<gene>
    <name evidence="1" type="ORF">PGTUg99_017292</name>
</gene>
<evidence type="ECO:0000313" key="1">
    <source>
        <dbReference type="EMBL" id="KAA1113764.1"/>
    </source>
</evidence>
<dbReference type="AlphaFoldDB" id="A0A5B0QLE9"/>
<dbReference type="EMBL" id="VDEP01000275">
    <property type="protein sequence ID" value="KAA1113764.1"/>
    <property type="molecule type" value="Genomic_DNA"/>
</dbReference>
<reference evidence="1 2" key="1">
    <citation type="submission" date="2019-05" db="EMBL/GenBank/DDBJ databases">
        <title>Emergence of the Ug99 lineage of the wheat stem rust pathogen through somatic hybridization.</title>
        <authorList>
            <person name="Li F."/>
            <person name="Upadhyaya N.M."/>
            <person name="Sperschneider J."/>
            <person name="Matny O."/>
            <person name="Nguyen-Phuc H."/>
            <person name="Mago R."/>
            <person name="Raley C."/>
            <person name="Miller M.E."/>
            <person name="Silverstein K.A.T."/>
            <person name="Henningsen E."/>
            <person name="Hirsch C.D."/>
            <person name="Visser B."/>
            <person name="Pretorius Z.A."/>
            <person name="Steffenson B.J."/>
            <person name="Schwessinger B."/>
            <person name="Dodds P.N."/>
            <person name="Figueroa M."/>
        </authorList>
    </citation>
    <scope>NUCLEOTIDE SEQUENCE [LARGE SCALE GENOMIC DNA]</scope>
    <source>
        <strain evidence="1 2">Ug99</strain>
    </source>
</reference>
<protein>
    <submittedName>
        <fullName evidence="1">Uncharacterized protein</fullName>
    </submittedName>
</protein>
<comment type="caution">
    <text evidence="1">The sequence shown here is derived from an EMBL/GenBank/DDBJ whole genome shotgun (WGS) entry which is preliminary data.</text>
</comment>
<organism evidence="1 2">
    <name type="scientific">Puccinia graminis f. sp. tritici</name>
    <dbReference type="NCBI Taxonomy" id="56615"/>
    <lineage>
        <taxon>Eukaryota</taxon>
        <taxon>Fungi</taxon>
        <taxon>Dikarya</taxon>
        <taxon>Basidiomycota</taxon>
        <taxon>Pucciniomycotina</taxon>
        <taxon>Pucciniomycetes</taxon>
        <taxon>Pucciniales</taxon>
        <taxon>Pucciniaceae</taxon>
        <taxon>Puccinia</taxon>
    </lineage>
</organism>
<dbReference type="Proteomes" id="UP000325313">
    <property type="component" value="Unassembled WGS sequence"/>
</dbReference>
<proteinExistence type="predicted"/>
<accession>A0A5B0QLE9</accession>